<feature type="transmembrane region" description="Helical" evidence="3">
    <location>
        <begin position="460"/>
        <end position="478"/>
    </location>
</feature>
<keyword evidence="3" id="KW-0812">Transmembrane</keyword>
<name>A0A6N6MBQ8_9FLAO</name>
<feature type="transmembrane region" description="Helical" evidence="3">
    <location>
        <begin position="484"/>
        <end position="504"/>
    </location>
</feature>
<evidence type="ECO:0000256" key="2">
    <source>
        <dbReference type="ARBA" id="ARBA00022748"/>
    </source>
</evidence>
<feature type="transmembrane region" description="Helical" evidence="3">
    <location>
        <begin position="780"/>
        <end position="801"/>
    </location>
</feature>
<feature type="transmembrane region" description="Helical" evidence="3">
    <location>
        <begin position="239"/>
        <end position="260"/>
    </location>
</feature>
<feature type="transmembrane region" description="Helical" evidence="3">
    <location>
        <begin position="50"/>
        <end position="73"/>
    </location>
</feature>
<dbReference type="PRINTS" id="PR01410">
    <property type="entry name" value="CCBIOGENESIS"/>
</dbReference>
<dbReference type="InterPro" id="IPR032523">
    <property type="entry name" value="CcmF_C"/>
</dbReference>
<evidence type="ECO:0000256" key="1">
    <source>
        <dbReference type="ARBA" id="ARBA00009186"/>
    </source>
</evidence>
<dbReference type="InterPro" id="IPR003567">
    <property type="entry name" value="Cyt_c_biogenesis"/>
</dbReference>
<feature type="transmembrane region" description="Helical" evidence="3">
    <location>
        <begin position="107"/>
        <end position="125"/>
    </location>
</feature>
<keyword evidence="3" id="KW-1133">Transmembrane helix</keyword>
<keyword evidence="7" id="KW-1185">Reference proteome</keyword>
<evidence type="ECO:0000256" key="3">
    <source>
        <dbReference type="SAM" id="Phobius"/>
    </source>
</evidence>
<comment type="similarity">
    <text evidence="1">Belongs to the CcmF/CycK/Ccl1/NrfE/CcsA family.</text>
</comment>
<proteinExistence type="inferred from homology"/>
<dbReference type="PANTHER" id="PTHR43653:SF1">
    <property type="entry name" value="CYTOCHROME C-TYPE BIOGENESIS PROTEIN CCMF"/>
    <property type="match status" value="1"/>
</dbReference>
<feature type="domain" description="Cytochrome c-type biogenesis protein CcmF C-terminal" evidence="5">
    <location>
        <begin position="355"/>
        <end position="535"/>
    </location>
</feature>
<dbReference type="AlphaFoldDB" id="A0A6N6MBQ8"/>
<dbReference type="GO" id="GO:0015232">
    <property type="term" value="F:heme transmembrane transporter activity"/>
    <property type="evidence" value="ECO:0007669"/>
    <property type="project" value="InterPro"/>
</dbReference>
<organism evidence="6 7">
    <name type="scientific">Salibacter halophilus</name>
    <dbReference type="NCBI Taxonomy" id="1803916"/>
    <lineage>
        <taxon>Bacteria</taxon>
        <taxon>Pseudomonadati</taxon>
        <taxon>Bacteroidota</taxon>
        <taxon>Flavobacteriia</taxon>
        <taxon>Flavobacteriales</taxon>
        <taxon>Salibacteraceae</taxon>
        <taxon>Salibacter</taxon>
    </lineage>
</organism>
<feature type="transmembrane region" description="Helical" evidence="3">
    <location>
        <begin position="303"/>
        <end position="322"/>
    </location>
</feature>
<sequence length="807" mass="92169">MIEYVGERLWAGYLGNTFVILAFVAALLATVSYALGAIKGDKNHSWRKIARSAFFVHTFSAIGIVVTLLIMLANNMFEYHYIWQHSNSDMQMRYIFSAFWEGQEGSTILWVFWHSIVGLILLYTSKKWEYRVMAVFSSAQVMLLTMILGVFIFEKQFGSNPFTMLLRHHPDFANLPFLQNPNYIQTIDGSGLNPLLKNYWMTIHPPTLFLGFALTLVPFSYAVAALWKGSYKKWVKPTIPWAYAGVAVLGLGILMGGAWAYESLSFGGFWAWDPVENASLVPWLTLVGGAHLLLIQRNKGASLVWSFLLLILTFFMILYSTFLTKSGVLGDTSVHAFTDLGLSGQLVFYFAFYGIIGFGLLIYRLKDIPKKKEEDALWSREFWMFVGALILLLAGFQITFSTSIPVWNKLFGTEMAPPADPIEHYNSFQLPFAIVIAFVIGFTQYLNYRKTNFRNFISKVLRDVIIGLAFTIAIGLGMGMKDPLLLLLLFATLFALAANVDYLFRSTRVQRVKSGSAIAHIGFLLVLMGALISNGNKEIISENTSQYDLTSLDTNYSNKENILLMLDDTMEMAQYNVVFRGKEKEGIHVHYNVDYLDKETNEKKFTLRPFVQLNERMGNVAEPSTRHYWNKDIFTYIKYAELEDRKEPQSDSYEEPQEFKVSIGDTIYANSAIFVFDTLKVVQNKELRDSLELHNHDLLVKAELTAFDFDTKSHKLETYFGTRGSKIVTIPDVDDNLYVKVELFNIDPDEEQMEFRIFEKKNKIKEFIIMQAMIFPYINILWIGAILMVIGTVIAIVSRLVKKRKSS</sequence>
<keyword evidence="2" id="KW-0201">Cytochrome c-type biogenesis</keyword>
<comment type="caution">
    <text evidence="6">The sequence shown here is derived from an EMBL/GenBank/DDBJ whole genome shotgun (WGS) entry which is preliminary data.</text>
</comment>
<feature type="transmembrane region" description="Helical" evidence="3">
    <location>
        <begin position="516"/>
        <end position="533"/>
    </location>
</feature>
<feature type="transmembrane region" description="Helical" evidence="3">
    <location>
        <begin position="208"/>
        <end position="227"/>
    </location>
</feature>
<feature type="transmembrane region" description="Helical" evidence="3">
    <location>
        <begin position="383"/>
        <end position="408"/>
    </location>
</feature>
<evidence type="ECO:0000259" key="4">
    <source>
        <dbReference type="Pfam" id="PF01578"/>
    </source>
</evidence>
<accession>A0A6N6MBQ8</accession>
<feature type="transmembrane region" description="Helical" evidence="3">
    <location>
        <begin position="342"/>
        <end position="363"/>
    </location>
</feature>
<dbReference type="GO" id="GO:0020037">
    <property type="term" value="F:heme binding"/>
    <property type="evidence" value="ECO:0007669"/>
    <property type="project" value="InterPro"/>
</dbReference>
<evidence type="ECO:0000313" key="6">
    <source>
        <dbReference type="EMBL" id="KAB1065963.1"/>
    </source>
</evidence>
<feature type="transmembrane region" description="Helical" evidence="3">
    <location>
        <begin position="132"/>
        <end position="153"/>
    </location>
</feature>
<evidence type="ECO:0000259" key="5">
    <source>
        <dbReference type="Pfam" id="PF16327"/>
    </source>
</evidence>
<dbReference type="EMBL" id="WACR01000001">
    <property type="protein sequence ID" value="KAB1065963.1"/>
    <property type="molecule type" value="Genomic_DNA"/>
</dbReference>
<feature type="domain" description="Cytochrome c assembly protein" evidence="4">
    <location>
        <begin position="103"/>
        <end position="326"/>
    </location>
</feature>
<feature type="transmembrane region" description="Helical" evidence="3">
    <location>
        <begin position="428"/>
        <end position="448"/>
    </location>
</feature>
<feature type="transmembrane region" description="Helical" evidence="3">
    <location>
        <begin position="18"/>
        <end position="38"/>
    </location>
</feature>
<feature type="transmembrane region" description="Helical" evidence="3">
    <location>
        <begin position="280"/>
        <end position="296"/>
    </location>
</feature>
<reference evidence="6 7" key="1">
    <citation type="submission" date="2019-09" db="EMBL/GenBank/DDBJ databases">
        <title>Genomes of Cryomorphaceae.</title>
        <authorList>
            <person name="Bowman J.P."/>
        </authorList>
    </citation>
    <scope>NUCLEOTIDE SEQUENCE [LARGE SCALE GENOMIC DNA]</scope>
    <source>
        <strain evidence="6 7">KCTC 52047</strain>
    </source>
</reference>
<dbReference type="OrthoDB" id="9814290at2"/>
<keyword evidence="3" id="KW-0472">Membrane</keyword>
<evidence type="ECO:0000313" key="7">
    <source>
        <dbReference type="Proteomes" id="UP000435357"/>
    </source>
</evidence>
<dbReference type="GO" id="GO:0016020">
    <property type="term" value="C:membrane"/>
    <property type="evidence" value="ECO:0007669"/>
    <property type="project" value="InterPro"/>
</dbReference>
<dbReference type="Proteomes" id="UP000435357">
    <property type="component" value="Unassembled WGS sequence"/>
</dbReference>
<protein>
    <submittedName>
        <fullName evidence="6">Cytochrome C biogenesis protein</fullName>
    </submittedName>
</protein>
<dbReference type="Pfam" id="PF01578">
    <property type="entry name" value="Cytochrom_C_asm"/>
    <property type="match status" value="1"/>
</dbReference>
<dbReference type="PANTHER" id="PTHR43653">
    <property type="entry name" value="CYTOCHROME C ASSEMBLY PROTEIN-RELATED"/>
    <property type="match status" value="1"/>
</dbReference>
<dbReference type="InterPro" id="IPR002541">
    <property type="entry name" value="Cyt_c_assembly"/>
</dbReference>
<dbReference type="GO" id="GO:0017004">
    <property type="term" value="P:cytochrome complex assembly"/>
    <property type="evidence" value="ECO:0007669"/>
    <property type="project" value="UniProtKB-KW"/>
</dbReference>
<dbReference type="Pfam" id="PF16327">
    <property type="entry name" value="CcmF_C"/>
    <property type="match status" value="1"/>
</dbReference>
<dbReference type="RefSeq" id="WP_151165951.1">
    <property type="nucleotide sequence ID" value="NZ_WACR01000001.1"/>
</dbReference>
<gene>
    <name evidence="6" type="ORF">F3059_00385</name>
</gene>